<evidence type="ECO:0000313" key="1">
    <source>
        <dbReference type="EMBL" id="MEN9061791.1"/>
    </source>
</evidence>
<organism evidence="1 2">
    <name type="scientific">Ponticoccus litoralis</name>
    <dbReference type="NCBI Taxonomy" id="422297"/>
    <lineage>
        <taxon>Bacteria</taxon>
        <taxon>Pseudomonadati</taxon>
        <taxon>Pseudomonadota</taxon>
        <taxon>Alphaproteobacteria</taxon>
        <taxon>Rhodobacterales</taxon>
        <taxon>Roseobacteraceae</taxon>
        <taxon>Ponticoccus</taxon>
    </lineage>
</organism>
<proteinExistence type="predicted"/>
<sequence length="118" mass="12746">MPLLRKSDLPDAQDLKDALPIVRSRDRLKPFLIGAGLLTAGAMLLRVKPAFGQVPDPRPYGRTANGRLRRGFAHRVRDGAASFAPGNLTDQLGKSLLMGGAAMLVARVLDEYLGPEEL</sequence>
<name>A0AAW9SMQ2_9RHOB</name>
<evidence type="ECO:0000313" key="2">
    <source>
        <dbReference type="Proteomes" id="UP001428774"/>
    </source>
</evidence>
<dbReference type="RefSeq" id="WP_206566061.1">
    <property type="nucleotide sequence ID" value="NZ_JBDNCH010000002.1"/>
</dbReference>
<protein>
    <submittedName>
        <fullName evidence="1">Uncharacterized protein</fullName>
    </submittedName>
</protein>
<dbReference type="EMBL" id="JBDNCH010000002">
    <property type="protein sequence ID" value="MEN9061791.1"/>
    <property type="molecule type" value="Genomic_DNA"/>
</dbReference>
<dbReference type="Proteomes" id="UP001428774">
    <property type="component" value="Unassembled WGS sequence"/>
</dbReference>
<comment type="caution">
    <text evidence="1">The sequence shown here is derived from an EMBL/GenBank/DDBJ whole genome shotgun (WGS) entry which is preliminary data.</text>
</comment>
<gene>
    <name evidence="1" type="ORF">ABFB10_12950</name>
</gene>
<keyword evidence="2" id="KW-1185">Reference proteome</keyword>
<reference evidence="1 2" key="1">
    <citation type="submission" date="2024-05" db="EMBL/GenBank/DDBJ databases">
        <title>Genome sequence of Ponticoccus litoralis KCCM 90028.</title>
        <authorList>
            <person name="Kim J.M."/>
            <person name="Lee J.K."/>
            <person name="Choi B.J."/>
            <person name="Bayburt H."/>
            <person name="Baek J.H."/>
            <person name="Jeon C.O."/>
        </authorList>
    </citation>
    <scope>NUCLEOTIDE SEQUENCE [LARGE SCALE GENOMIC DNA]</scope>
    <source>
        <strain evidence="1 2">KCCM 90028</strain>
    </source>
</reference>
<dbReference type="AlphaFoldDB" id="A0AAW9SMQ2"/>
<accession>A0AAW9SMQ2</accession>